<dbReference type="InterPro" id="IPR005545">
    <property type="entry name" value="YCII"/>
</dbReference>
<dbReference type="PANTHER" id="PTHR35174">
    <property type="entry name" value="BLL7171 PROTEIN-RELATED"/>
    <property type="match status" value="1"/>
</dbReference>
<evidence type="ECO:0000313" key="3">
    <source>
        <dbReference type="EMBL" id="SEA12735.1"/>
    </source>
</evidence>
<dbReference type="AlphaFoldDB" id="A0A1H3YMD3"/>
<proteinExistence type="inferred from homology"/>
<gene>
    <name evidence="3" type="ORF">SAMN05216562_1863</name>
</gene>
<dbReference type="Proteomes" id="UP000198658">
    <property type="component" value="Unassembled WGS sequence"/>
</dbReference>
<comment type="similarity">
    <text evidence="1">Belongs to the YciI family.</text>
</comment>
<dbReference type="InterPro" id="IPR011008">
    <property type="entry name" value="Dimeric_a/b-barrel"/>
</dbReference>
<evidence type="ECO:0000313" key="4">
    <source>
        <dbReference type="Proteomes" id="UP000198658"/>
    </source>
</evidence>
<dbReference type="Pfam" id="PF03795">
    <property type="entry name" value="YCII"/>
    <property type="match status" value="1"/>
</dbReference>
<dbReference type="Gene3D" id="3.30.70.1060">
    <property type="entry name" value="Dimeric alpha+beta barrel"/>
    <property type="match status" value="1"/>
</dbReference>
<name>A0A1H3YMD3_9GAMM</name>
<evidence type="ECO:0000256" key="1">
    <source>
        <dbReference type="ARBA" id="ARBA00007689"/>
    </source>
</evidence>
<dbReference type="PANTHER" id="PTHR35174:SF3">
    <property type="entry name" value="BLL7171 PROTEIN"/>
    <property type="match status" value="1"/>
</dbReference>
<protein>
    <submittedName>
        <fullName evidence="3">Uncharacterized conserved protein</fullName>
    </submittedName>
</protein>
<dbReference type="EMBL" id="FNQO01000002">
    <property type="protein sequence ID" value="SEA12735.1"/>
    <property type="molecule type" value="Genomic_DNA"/>
</dbReference>
<reference evidence="4" key="1">
    <citation type="submission" date="2016-10" db="EMBL/GenBank/DDBJ databases">
        <authorList>
            <person name="Varghese N."/>
            <person name="Submissions S."/>
        </authorList>
    </citation>
    <scope>NUCLEOTIDE SEQUENCE [LARGE SCALE GENOMIC DNA]</scope>
    <source>
        <strain evidence="4">CGMCC 1.10657</strain>
    </source>
</reference>
<feature type="domain" description="YCII-related" evidence="2">
    <location>
        <begin position="76"/>
        <end position="187"/>
    </location>
</feature>
<organism evidence="3 4">
    <name type="scientific">Microbulbifer marinus</name>
    <dbReference type="NCBI Taxonomy" id="658218"/>
    <lineage>
        <taxon>Bacteria</taxon>
        <taxon>Pseudomonadati</taxon>
        <taxon>Pseudomonadota</taxon>
        <taxon>Gammaproteobacteria</taxon>
        <taxon>Cellvibrionales</taxon>
        <taxon>Microbulbiferaceae</taxon>
        <taxon>Microbulbifer</taxon>
    </lineage>
</organism>
<keyword evidence="4" id="KW-1185">Reference proteome</keyword>
<evidence type="ECO:0000259" key="2">
    <source>
        <dbReference type="Pfam" id="PF03795"/>
    </source>
</evidence>
<dbReference type="STRING" id="658218.SAMN05216562_1863"/>
<dbReference type="SUPFAM" id="SSF54909">
    <property type="entry name" value="Dimeric alpha+beta barrel"/>
    <property type="match status" value="1"/>
</dbReference>
<accession>A0A1H3YMD3</accession>
<sequence>MKYLCLIYPRSSVAWRQFTPGPPLVAAALIDARDLNQAIQRSAMLLQRGAIAILRRLEPLSTEADTANYQNRETTMKYLCLVYSEEERLHSLPDSPADAECQAYAESVAGSGRMLAAEALEPVSSATTVRMRGGKVTITDGPFAETKEQLAGFYLLDAQNLDEALEVAAGIPAARVGSVEVRPIRQLRV</sequence>